<comment type="similarity">
    <text evidence="10">Belongs to the TatB family.</text>
</comment>
<proteinExistence type="inferred from homology"/>
<dbReference type="OrthoDB" id="9816005at2"/>
<dbReference type="Gene3D" id="1.20.5.3310">
    <property type="match status" value="1"/>
</dbReference>
<dbReference type="Pfam" id="PF02416">
    <property type="entry name" value="TatA_B_E"/>
    <property type="match status" value="1"/>
</dbReference>
<evidence type="ECO:0000256" key="7">
    <source>
        <dbReference type="ARBA" id="ARBA00022989"/>
    </source>
</evidence>
<dbReference type="EMBL" id="FXAT01000005">
    <property type="protein sequence ID" value="SMG48667.1"/>
    <property type="molecule type" value="Genomic_DNA"/>
</dbReference>
<evidence type="ECO:0000256" key="6">
    <source>
        <dbReference type="ARBA" id="ARBA00022927"/>
    </source>
</evidence>
<evidence type="ECO:0000256" key="9">
    <source>
        <dbReference type="ARBA" id="ARBA00023136"/>
    </source>
</evidence>
<reference evidence="12" key="1">
    <citation type="submission" date="2017-04" db="EMBL/GenBank/DDBJ databases">
        <authorList>
            <person name="Varghese N."/>
            <person name="Submissions S."/>
        </authorList>
    </citation>
    <scope>NUCLEOTIDE SEQUENCE [LARGE SCALE GENOMIC DNA]</scope>
    <source>
        <strain evidence="12">LMG 29540</strain>
    </source>
</reference>
<dbReference type="PANTHER" id="PTHR33162">
    <property type="entry name" value="SEC-INDEPENDENT PROTEIN TRANSLOCASE PROTEIN TATA, CHLOROPLASTIC"/>
    <property type="match status" value="1"/>
</dbReference>
<dbReference type="InterPro" id="IPR018448">
    <property type="entry name" value="TatB"/>
</dbReference>
<dbReference type="STRING" id="1515439.SAMN06265784_1058"/>
<dbReference type="HAMAP" id="MF_00237">
    <property type="entry name" value="TatB"/>
    <property type="match status" value="1"/>
</dbReference>
<accession>A0A1X7L4W3</accession>
<dbReference type="NCBIfam" id="TIGR01410">
    <property type="entry name" value="tatB"/>
    <property type="match status" value="1"/>
</dbReference>
<name>A0A1X7L4W3_9BURK</name>
<evidence type="ECO:0000256" key="8">
    <source>
        <dbReference type="ARBA" id="ARBA00023010"/>
    </source>
</evidence>
<keyword evidence="9 10" id="KW-0472">Membrane</keyword>
<dbReference type="AlphaFoldDB" id="A0A1X7L4W3"/>
<dbReference type="RefSeq" id="WP_085484827.1">
    <property type="nucleotide sequence ID" value="NZ_FXAT01000005.1"/>
</dbReference>
<comment type="subunit">
    <text evidence="10">The Tat system comprises two distinct complexes: a TatABC complex, containing multiple copies of TatA, TatB and TatC subunits, and a separate TatA complex, containing only TatA subunits. Substrates initially bind to the TatABC complex, which probably triggers association of the separate TatA complex to form the active translocon.</text>
</comment>
<sequence length="198" mass="20971">MLDIDISKMAVIGTVALVVLGPERLPRIARTAGALLGHAQRYLNSVRAEVDQQIRIDELRKMKEGIELAVTNAQGTVERTVHQHAGELQAGVDAAAACLKEVLPTAYLPSVHESTGDLQADLFKVRPAHLPMSGQSDAPAHALRPDAFSSMAPAFAGRQARARWRGSVSGGRGAAVKRTRVVSMAASKALGRNGGRLA</sequence>
<evidence type="ECO:0000256" key="5">
    <source>
        <dbReference type="ARBA" id="ARBA00022692"/>
    </source>
</evidence>
<keyword evidence="2 10" id="KW-0813">Transport</keyword>
<keyword evidence="12" id="KW-1185">Reference proteome</keyword>
<dbReference type="PRINTS" id="PR01506">
    <property type="entry name" value="TATBPROTEIN"/>
</dbReference>
<keyword evidence="3 10" id="KW-1003">Cell membrane</keyword>
<dbReference type="GO" id="GO:0008320">
    <property type="term" value="F:protein transmembrane transporter activity"/>
    <property type="evidence" value="ECO:0007669"/>
    <property type="project" value="UniProtKB-UniRule"/>
</dbReference>
<dbReference type="GO" id="GO:0033281">
    <property type="term" value="C:TAT protein transport complex"/>
    <property type="evidence" value="ECO:0007669"/>
    <property type="project" value="UniProtKB-UniRule"/>
</dbReference>
<evidence type="ECO:0000313" key="12">
    <source>
        <dbReference type="Proteomes" id="UP000193228"/>
    </source>
</evidence>
<keyword evidence="4" id="KW-0997">Cell inner membrane</keyword>
<evidence type="ECO:0000256" key="3">
    <source>
        <dbReference type="ARBA" id="ARBA00022475"/>
    </source>
</evidence>
<keyword evidence="7 10" id="KW-1133">Transmembrane helix</keyword>
<organism evidence="11 12">
    <name type="scientific">Paraburkholderia susongensis</name>
    <dbReference type="NCBI Taxonomy" id="1515439"/>
    <lineage>
        <taxon>Bacteria</taxon>
        <taxon>Pseudomonadati</taxon>
        <taxon>Pseudomonadota</taxon>
        <taxon>Betaproteobacteria</taxon>
        <taxon>Burkholderiales</taxon>
        <taxon>Burkholderiaceae</taxon>
        <taxon>Paraburkholderia</taxon>
    </lineage>
</organism>
<dbReference type="PANTHER" id="PTHR33162:SF1">
    <property type="entry name" value="SEC-INDEPENDENT PROTEIN TRANSLOCASE PROTEIN TATA, CHLOROPLASTIC"/>
    <property type="match status" value="1"/>
</dbReference>
<evidence type="ECO:0000256" key="1">
    <source>
        <dbReference type="ARBA" id="ARBA00004167"/>
    </source>
</evidence>
<evidence type="ECO:0000256" key="10">
    <source>
        <dbReference type="HAMAP-Rule" id="MF_00237"/>
    </source>
</evidence>
<evidence type="ECO:0000313" key="11">
    <source>
        <dbReference type="EMBL" id="SMG48667.1"/>
    </source>
</evidence>
<keyword evidence="8 10" id="KW-0811">Translocation</keyword>
<comment type="function">
    <text evidence="10">Part of the twin-arginine translocation (Tat) system that transports large folded proteins containing a characteristic twin-arginine motif in their signal peptide across membranes. Together with TatC, TatB is part of a receptor directly interacting with Tat signal peptides. TatB may form an oligomeric binding site that transiently accommodates folded Tat precursor proteins before their translocation.</text>
</comment>
<keyword evidence="5 10" id="KW-0812">Transmembrane</keyword>
<dbReference type="GO" id="GO:0043953">
    <property type="term" value="P:protein transport by the Tat complex"/>
    <property type="evidence" value="ECO:0007669"/>
    <property type="project" value="UniProtKB-UniRule"/>
</dbReference>
<dbReference type="InterPro" id="IPR003369">
    <property type="entry name" value="TatA/B/E"/>
</dbReference>
<protein>
    <recommendedName>
        <fullName evidence="10">Sec-independent protein translocase protein TatB</fullName>
    </recommendedName>
</protein>
<gene>
    <name evidence="10" type="primary">tatB</name>
    <name evidence="11" type="ORF">SAMN06265784_1058</name>
</gene>
<evidence type="ECO:0000256" key="2">
    <source>
        <dbReference type="ARBA" id="ARBA00022448"/>
    </source>
</evidence>
<keyword evidence="6 10" id="KW-0653">Protein transport</keyword>
<evidence type="ECO:0000256" key="4">
    <source>
        <dbReference type="ARBA" id="ARBA00022519"/>
    </source>
</evidence>
<comment type="subcellular location">
    <subcellularLocation>
        <location evidence="10">Cell membrane</location>
        <topology evidence="10">Single-pass membrane protein</topology>
    </subcellularLocation>
    <subcellularLocation>
        <location evidence="1">Membrane</location>
        <topology evidence="1">Single-pass membrane protein</topology>
    </subcellularLocation>
</comment>
<dbReference type="Proteomes" id="UP000193228">
    <property type="component" value="Unassembled WGS sequence"/>
</dbReference>